<reference evidence="5" key="1">
    <citation type="submission" date="2023-07" db="EMBL/GenBank/DDBJ databases">
        <title>A chromosome-level genome assembly of Lolium multiflorum.</title>
        <authorList>
            <person name="Chen Y."/>
            <person name="Copetti D."/>
            <person name="Kolliker R."/>
            <person name="Studer B."/>
        </authorList>
    </citation>
    <scope>NUCLEOTIDE SEQUENCE</scope>
    <source>
        <strain evidence="5">02402/16</strain>
        <tissue evidence="5">Leaf</tissue>
    </source>
</reference>
<feature type="signal peptide" evidence="3">
    <location>
        <begin position="1"/>
        <end position="23"/>
    </location>
</feature>
<proteinExistence type="predicted"/>
<dbReference type="AlphaFoldDB" id="A0AAD8WGP7"/>
<gene>
    <name evidence="5" type="ORF">QYE76_071297</name>
</gene>
<name>A0AAD8WGP7_LOLMU</name>
<organism evidence="5 6">
    <name type="scientific">Lolium multiflorum</name>
    <name type="common">Italian ryegrass</name>
    <name type="synonym">Lolium perenne subsp. multiflorum</name>
    <dbReference type="NCBI Taxonomy" id="4521"/>
    <lineage>
        <taxon>Eukaryota</taxon>
        <taxon>Viridiplantae</taxon>
        <taxon>Streptophyta</taxon>
        <taxon>Embryophyta</taxon>
        <taxon>Tracheophyta</taxon>
        <taxon>Spermatophyta</taxon>
        <taxon>Magnoliopsida</taxon>
        <taxon>Liliopsida</taxon>
        <taxon>Poales</taxon>
        <taxon>Poaceae</taxon>
        <taxon>BOP clade</taxon>
        <taxon>Pooideae</taxon>
        <taxon>Poodae</taxon>
        <taxon>Poeae</taxon>
        <taxon>Poeae Chloroplast Group 2 (Poeae type)</taxon>
        <taxon>Loliodinae</taxon>
        <taxon>Loliinae</taxon>
        <taxon>Lolium</taxon>
    </lineage>
</organism>
<keyword evidence="6" id="KW-1185">Reference proteome</keyword>
<dbReference type="InterPro" id="IPR013210">
    <property type="entry name" value="LRR_N_plant-typ"/>
</dbReference>
<evidence type="ECO:0000256" key="3">
    <source>
        <dbReference type="SAM" id="SignalP"/>
    </source>
</evidence>
<evidence type="ECO:0000259" key="4">
    <source>
        <dbReference type="Pfam" id="PF08263"/>
    </source>
</evidence>
<accession>A0AAD8WGP7</accession>
<protein>
    <recommendedName>
        <fullName evidence="4">Leucine-rich repeat-containing N-terminal plant-type domain-containing protein</fullName>
    </recommendedName>
</protein>
<sequence length="92" mass="10321">MASSHVALLALFTFQLAATLSQGLAVVDNEKDALTLLKIKEQFGNPTALGPWRNGTDHCIWWIGAECDEHRRVIYLFFRGRMNITSTPPGYQ</sequence>
<dbReference type="Proteomes" id="UP001231189">
    <property type="component" value="Unassembled WGS sequence"/>
</dbReference>
<evidence type="ECO:0000313" key="5">
    <source>
        <dbReference type="EMBL" id="KAK1653492.1"/>
    </source>
</evidence>
<keyword evidence="2" id="KW-0677">Repeat</keyword>
<comment type="caution">
    <text evidence="5">The sequence shown here is derived from an EMBL/GenBank/DDBJ whole genome shotgun (WGS) entry which is preliminary data.</text>
</comment>
<feature type="chain" id="PRO_5042050308" description="Leucine-rich repeat-containing N-terminal plant-type domain-containing protein" evidence="3">
    <location>
        <begin position="24"/>
        <end position="92"/>
    </location>
</feature>
<evidence type="ECO:0000256" key="1">
    <source>
        <dbReference type="ARBA" id="ARBA00022614"/>
    </source>
</evidence>
<keyword evidence="3" id="KW-0732">Signal</keyword>
<evidence type="ECO:0000313" key="6">
    <source>
        <dbReference type="Proteomes" id="UP001231189"/>
    </source>
</evidence>
<feature type="domain" description="Leucine-rich repeat-containing N-terminal plant-type" evidence="4">
    <location>
        <begin position="30"/>
        <end position="68"/>
    </location>
</feature>
<keyword evidence="1" id="KW-0433">Leucine-rich repeat</keyword>
<dbReference type="EMBL" id="JAUUTY010000004">
    <property type="protein sequence ID" value="KAK1653492.1"/>
    <property type="molecule type" value="Genomic_DNA"/>
</dbReference>
<evidence type="ECO:0000256" key="2">
    <source>
        <dbReference type="ARBA" id="ARBA00022737"/>
    </source>
</evidence>
<dbReference type="Pfam" id="PF08263">
    <property type="entry name" value="LRRNT_2"/>
    <property type="match status" value="1"/>
</dbReference>